<accession>A0A9P1EKT8</accession>
<proteinExistence type="predicted"/>
<feature type="compositionally biased region" description="Pro residues" evidence="1">
    <location>
        <begin position="8"/>
        <end position="22"/>
    </location>
</feature>
<dbReference type="EMBL" id="CAMAPE010000054">
    <property type="protein sequence ID" value="CAH9111153.1"/>
    <property type="molecule type" value="Genomic_DNA"/>
</dbReference>
<dbReference type="Proteomes" id="UP001152484">
    <property type="component" value="Unassembled WGS sequence"/>
</dbReference>
<dbReference type="AlphaFoldDB" id="A0A9P1EKT8"/>
<protein>
    <submittedName>
        <fullName evidence="2">Uncharacterized protein</fullName>
    </submittedName>
</protein>
<name>A0A9P1EKT8_CUSEU</name>
<gene>
    <name evidence="2" type="ORF">CEURO_LOCUS19112</name>
</gene>
<dbReference type="OrthoDB" id="1327207at2759"/>
<comment type="caution">
    <text evidence="2">The sequence shown here is derived from an EMBL/GenBank/DDBJ whole genome shotgun (WGS) entry which is preliminary data.</text>
</comment>
<organism evidence="2 3">
    <name type="scientific">Cuscuta europaea</name>
    <name type="common">European dodder</name>
    <dbReference type="NCBI Taxonomy" id="41803"/>
    <lineage>
        <taxon>Eukaryota</taxon>
        <taxon>Viridiplantae</taxon>
        <taxon>Streptophyta</taxon>
        <taxon>Embryophyta</taxon>
        <taxon>Tracheophyta</taxon>
        <taxon>Spermatophyta</taxon>
        <taxon>Magnoliopsida</taxon>
        <taxon>eudicotyledons</taxon>
        <taxon>Gunneridae</taxon>
        <taxon>Pentapetalae</taxon>
        <taxon>asterids</taxon>
        <taxon>lamiids</taxon>
        <taxon>Solanales</taxon>
        <taxon>Convolvulaceae</taxon>
        <taxon>Cuscuteae</taxon>
        <taxon>Cuscuta</taxon>
        <taxon>Cuscuta subgen. Cuscuta</taxon>
    </lineage>
</organism>
<keyword evidence="3" id="KW-1185">Reference proteome</keyword>
<evidence type="ECO:0000256" key="1">
    <source>
        <dbReference type="SAM" id="MobiDB-lite"/>
    </source>
</evidence>
<evidence type="ECO:0000313" key="2">
    <source>
        <dbReference type="EMBL" id="CAH9111153.1"/>
    </source>
</evidence>
<sequence>MVSCQSAPPHPTPPLPPVPHLVPMPASYSRGTGASRVCATRMTEPEAVLPESSLPELPNTTTEEEIIDHSVLDNQFARVLAWRAWRLSPFEDFFRQVSDYITEEPYVLEWIGCQDIARCMDLQFLEGILEEKKSSLRGKSTSEMVVPQQEATCRV</sequence>
<reference evidence="2" key="1">
    <citation type="submission" date="2022-07" db="EMBL/GenBank/DDBJ databases">
        <authorList>
            <person name="Macas J."/>
            <person name="Novak P."/>
            <person name="Neumann P."/>
        </authorList>
    </citation>
    <scope>NUCLEOTIDE SEQUENCE</scope>
</reference>
<feature type="region of interest" description="Disordered" evidence="1">
    <location>
        <begin position="1"/>
        <end position="23"/>
    </location>
</feature>
<evidence type="ECO:0000313" key="3">
    <source>
        <dbReference type="Proteomes" id="UP001152484"/>
    </source>
</evidence>